<name>A0A6J6CJY8_9ZZZZ</name>
<dbReference type="AlphaFoldDB" id="A0A6J6CJY8"/>
<reference evidence="1" key="1">
    <citation type="submission" date="2020-05" db="EMBL/GenBank/DDBJ databases">
        <authorList>
            <person name="Chiriac C."/>
            <person name="Salcher M."/>
            <person name="Ghai R."/>
            <person name="Kavagutti S V."/>
        </authorList>
    </citation>
    <scope>NUCLEOTIDE SEQUENCE</scope>
</reference>
<protein>
    <submittedName>
        <fullName evidence="1">Unannotated protein</fullName>
    </submittedName>
</protein>
<gene>
    <name evidence="1" type="ORF">UFOPK1440_01199</name>
</gene>
<organism evidence="1">
    <name type="scientific">freshwater metagenome</name>
    <dbReference type="NCBI Taxonomy" id="449393"/>
    <lineage>
        <taxon>unclassified sequences</taxon>
        <taxon>metagenomes</taxon>
        <taxon>ecological metagenomes</taxon>
    </lineage>
</organism>
<evidence type="ECO:0000313" key="1">
    <source>
        <dbReference type="EMBL" id="CAB4551830.1"/>
    </source>
</evidence>
<sequence>MASKIDRDFFAPSGVSQSSLGIHTISTFASFANPPARSASETER</sequence>
<dbReference type="EMBL" id="CAEZSP010000105">
    <property type="protein sequence ID" value="CAB4551830.1"/>
    <property type="molecule type" value="Genomic_DNA"/>
</dbReference>
<accession>A0A6J6CJY8</accession>
<proteinExistence type="predicted"/>